<organism evidence="1 3">
    <name type="scientific">Enterococcus moraviensis ATCC BAA-383</name>
    <dbReference type="NCBI Taxonomy" id="1158609"/>
    <lineage>
        <taxon>Bacteria</taxon>
        <taxon>Bacillati</taxon>
        <taxon>Bacillota</taxon>
        <taxon>Bacilli</taxon>
        <taxon>Lactobacillales</taxon>
        <taxon>Enterococcaceae</taxon>
        <taxon>Enterococcus</taxon>
    </lineage>
</organism>
<reference evidence="2 4" key="2">
    <citation type="submission" date="2013-03" db="EMBL/GenBank/DDBJ databases">
        <title>The Genome Sequence of Enterococcus moraviensis BAA-383 (PacBio/Illumina hybrid assembly).</title>
        <authorList>
            <consortium name="The Broad Institute Genomics Platform"/>
            <consortium name="The Broad Institute Genome Sequencing Center for Infectious Disease"/>
            <person name="Earl A."/>
            <person name="Russ C."/>
            <person name="Gilmore M."/>
            <person name="Surin D."/>
            <person name="Walker B."/>
            <person name="Young S."/>
            <person name="Zeng Q."/>
            <person name="Gargeya S."/>
            <person name="Fitzgerald M."/>
            <person name="Haas B."/>
            <person name="Abouelleil A."/>
            <person name="Allen A.W."/>
            <person name="Alvarado L."/>
            <person name="Arachchi H.M."/>
            <person name="Berlin A.M."/>
            <person name="Chapman S.B."/>
            <person name="Gainer-Dewar J."/>
            <person name="Goldberg J."/>
            <person name="Griggs A."/>
            <person name="Gujja S."/>
            <person name="Hansen M."/>
            <person name="Howarth C."/>
            <person name="Imamovic A."/>
            <person name="Ireland A."/>
            <person name="Larimer J."/>
            <person name="McCowan C."/>
            <person name="Murphy C."/>
            <person name="Pearson M."/>
            <person name="Poon T.W."/>
            <person name="Priest M."/>
            <person name="Roberts A."/>
            <person name="Saif S."/>
            <person name="Shea T."/>
            <person name="Sisk P."/>
            <person name="Sykes S."/>
            <person name="Wortman J."/>
            <person name="Nusbaum C."/>
            <person name="Birren B."/>
        </authorList>
    </citation>
    <scope>NUCLEOTIDE SEQUENCE [LARGE SCALE GENOMIC DNA]</scope>
    <source>
        <strain evidence="2 4">ATCC BAA-383</strain>
    </source>
</reference>
<comment type="caution">
    <text evidence="1">The sequence shown here is derived from an EMBL/GenBank/DDBJ whole genome shotgun (WGS) entry which is preliminary data.</text>
</comment>
<dbReference type="AlphaFoldDB" id="R2R7Y4"/>
<accession>R2R7Y4</accession>
<dbReference type="STRING" id="155617.RV09_GL002970"/>
<dbReference type="EMBL" id="ASWB01000005">
    <property type="protein sequence ID" value="EOT63808.1"/>
    <property type="molecule type" value="Genomic_DNA"/>
</dbReference>
<reference evidence="1 3" key="1">
    <citation type="submission" date="2013-02" db="EMBL/GenBank/DDBJ databases">
        <title>The Genome Sequence of Enterococcus moraviensis BAA-383.</title>
        <authorList>
            <consortium name="The Broad Institute Genome Sequencing Platform"/>
            <consortium name="The Broad Institute Genome Sequencing Center for Infectious Disease"/>
            <person name="Earl A.M."/>
            <person name="Gilmore M.S."/>
            <person name="Lebreton F."/>
            <person name="Walker B."/>
            <person name="Young S.K."/>
            <person name="Zeng Q."/>
            <person name="Gargeya S."/>
            <person name="Fitzgerald M."/>
            <person name="Haas B."/>
            <person name="Abouelleil A."/>
            <person name="Alvarado L."/>
            <person name="Arachchi H.M."/>
            <person name="Berlin A.M."/>
            <person name="Chapman S.B."/>
            <person name="Dewar J."/>
            <person name="Goldberg J."/>
            <person name="Griggs A."/>
            <person name="Gujja S."/>
            <person name="Hansen M."/>
            <person name="Howarth C."/>
            <person name="Imamovic A."/>
            <person name="Larimer J."/>
            <person name="McCowan C."/>
            <person name="Murphy C."/>
            <person name="Neiman D."/>
            <person name="Pearson M."/>
            <person name="Priest M."/>
            <person name="Roberts A."/>
            <person name="Saif S."/>
            <person name="Shea T."/>
            <person name="Sisk P."/>
            <person name="Sykes S."/>
            <person name="Wortman J."/>
            <person name="Nusbaum C."/>
            <person name="Birren B."/>
        </authorList>
    </citation>
    <scope>NUCLEOTIDE SEQUENCE [LARGE SCALE GENOMIC DNA]</scope>
    <source>
        <strain evidence="1 3">ATCC BAA-383</strain>
    </source>
</reference>
<evidence type="ECO:0000313" key="1">
    <source>
        <dbReference type="EMBL" id="EOI05025.1"/>
    </source>
</evidence>
<proteinExistence type="predicted"/>
<evidence type="ECO:0000313" key="3">
    <source>
        <dbReference type="Proteomes" id="UP000013781"/>
    </source>
</evidence>
<dbReference type="HOGENOM" id="CLU_1446053_0_0_9"/>
<evidence type="ECO:0000313" key="2">
    <source>
        <dbReference type="EMBL" id="EOT63808.1"/>
    </source>
</evidence>
<dbReference type="PATRIC" id="fig|1158609.3.peg.467"/>
<gene>
    <name evidence="2" type="ORF">I586_03241</name>
    <name evidence="1" type="ORF">UAY_00499</name>
</gene>
<dbReference type="RefSeq" id="WP_010763904.1">
    <property type="nucleotide sequence ID" value="NZ_ASWB01000005.1"/>
</dbReference>
<dbReference type="EMBL" id="AJAS01000004">
    <property type="protein sequence ID" value="EOI05025.1"/>
    <property type="molecule type" value="Genomic_DNA"/>
</dbReference>
<dbReference type="Proteomes" id="UP000014157">
    <property type="component" value="Unassembled WGS sequence"/>
</dbReference>
<dbReference type="eggNOG" id="ENOG502ZUN1">
    <property type="taxonomic scope" value="Bacteria"/>
</dbReference>
<dbReference type="OrthoDB" id="2925607at2"/>
<keyword evidence="4" id="KW-1185">Reference proteome</keyword>
<dbReference type="Proteomes" id="UP000013781">
    <property type="component" value="Unassembled WGS sequence"/>
</dbReference>
<name>R2R7Y4_9ENTE</name>
<protein>
    <submittedName>
        <fullName evidence="1">Uncharacterized protein</fullName>
    </submittedName>
</protein>
<evidence type="ECO:0000313" key="4">
    <source>
        <dbReference type="Proteomes" id="UP000014157"/>
    </source>
</evidence>
<sequence>MKKVCIACFVLGISLIPLIFPKYSYAETEQVKERREDSVIIIKDNELSFDGIIENSFELPDENQNPTISSRMVNPIRYRKKNVKSYQEWSGYRRISDNLKTGAAGGSISATKTTTFGVSVSGDISGINVNASGSVSSAKGYKLNVGANKRVYLGYRTRYAVETGKREQYDLETGKVYRTNNYTVKRPLYGEYALINY</sequence>